<dbReference type="EMBL" id="PFAJ01000017">
    <property type="protein sequence ID" value="PIR97457.1"/>
    <property type="molecule type" value="Genomic_DNA"/>
</dbReference>
<sequence>MKVYKIIFITALILNLIWEYLHFGLYRAIHPIVTQSYSLFLASLWDASWITVIFLLTRRFGLGVFIFITLVFSVVVEWSALYLNFWQYEDTMPLVPLLGTGLSPTIQLAVTGYLTEKIFKL</sequence>
<gene>
    <name evidence="2" type="ORF">COT91_01470</name>
</gene>
<evidence type="ECO:0000256" key="1">
    <source>
        <dbReference type="SAM" id="Phobius"/>
    </source>
</evidence>
<feature type="transmembrane region" description="Helical" evidence="1">
    <location>
        <begin position="37"/>
        <end position="56"/>
    </location>
</feature>
<feature type="transmembrane region" description="Helical" evidence="1">
    <location>
        <begin position="6"/>
        <end position="25"/>
    </location>
</feature>
<comment type="caution">
    <text evidence="2">The sequence shown here is derived from an EMBL/GenBank/DDBJ whole genome shotgun (WGS) entry which is preliminary data.</text>
</comment>
<proteinExistence type="predicted"/>
<keyword evidence="1" id="KW-0812">Transmembrane</keyword>
<evidence type="ECO:0000313" key="2">
    <source>
        <dbReference type="EMBL" id="PIR97457.1"/>
    </source>
</evidence>
<dbReference type="Proteomes" id="UP000230557">
    <property type="component" value="Unassembled WGS sequence"/>
</dbReference>
<protein>
    <submittedName>
        <fullName evidence="2">Uncharacterized protein</fullName>
    </submittedName>
</protein>
<name>A0A2H0VEC4_9BACT</name>
<reference evidence="3" key="1">
    <citation type="submission" date="2017-09" db="EMBL/GenBank/DDBJ databases">
        <title>Depth-based differentiation of microbial function through sediment-hosted aquifers and enrichment of novel symbionts in the deep terrestrial subsurface.</title>
        <authorList>
            <person name="Probst A.J."/>
            <person name="Ladd B."/>
            <person name="Jarett J.K."/>
            <person name="Geller-Mcgrath D.E."/>
            <person name="Sieber C.M.K."/>
            <person name="Emerson J.B."/>
            <person name="Anantharaman K."/>
            <person name="Thomas B.C."/>
            <person name="Malmstrom R."/>
            <person name="Stieglmeier M."/>
            <person name="Klingl A."/>
            <person name="Woyke T."/>
            <person name="Ryan C.M."/>
            <person name="Banfield J.F."/>
        </authorList>
    </citation>
    <scope>NUCLEOTIDE SEQUENCE [LARGE SCALE GENOMIC DNA]</scope>
</reference>
<feature type="transmembrane region" description="Helical" evidence="1">
    <location>
        <begin position="62"/>
        <end position="83"/>
    </location>
</feature>
<evidence type="ECO:0000313" key="3">
    <source>
        <dbReference type="Proteomes" id="UP000230557"/>
    </source>
</evidence>
<dbReference type="AlphaFoldDB" id="A0A2H0VEC4"/>
<organism evidence="2 3">
    <name type="scientific">Candidatus Doudnabacteria bacterium CG10_big_fil_rev_8_21_14_0_10_41_10</name>
    <dbReference type="NCBI Taxonomy" id="1974551"/>
    <lineage>
        <taxon>Bacteria</taxon>
        <taxon>Candidatus Doudnaibacteriota</taxon>
    </lineage>
</organism>
<keyword evidence="1" id="KW-1133">Transmembrane helix</keyword>
<keyword evidence="1" id="KW-0472">Membrane</keyword>
<accession>A0A2H0VEC4</accession>